<reference evidence="1 2" key="1">
    <citation type="journal article" date="2015" name="Nature">
        <title>rRNA introns, odd ribosomes, and small enigmatic genomes across a large radiation of phyla.</title>
        <authorList>
            <person name="Brown C.T."/>
            <person name="Hug L.A."/>
            <person name="Thomas B.C."/>
            <person name="Sharon I."/>
            <person name="Castelle C.J."/>
            <person name="Singh A."/>
            <person name="Wilkins M.J."/>
            <person name="Williams K.H."/>
            <person name="Banfield J.F."/>
        </authorList>
    </citation>
    <scope>NUCLEOTIDE SEQUENCE [LARGE SCALE GENOMIC DNA]</scope>
</reference>
<accession>A0A0G1ITJ6</accession>
<dbReference type="AlphaFoldDB" id="A0A0G1ITJ6"/>
<proteinExistence type="predicted"/>
<gene>
    <name evidence="1" type="ORF">UW55_C0010G0020</name>
</gene>
<protein>
    <submittedName>
        <fullName evidence="1">Uncharacterized protein</fullName>
    </submittedName>
</protein>
<evidence type="ECO:0000313" key="1">
    <source>
        <dbReference type="EMBL" id="KKT62671.1"/>
    </source>
</evidence>
<dbReference type="Proteomes" id="UP000033945">
    <property type="component" value="Unassembled WGS sequence"/>
</dbReference>
<comment type="caution">
    <text evidence="1">The sequence shown here is derived from an EMBL/GenBank/DDBJ whole genome shotgun (WGS) entry which is preliminary data.</text>
</comment>
<evidence type="ECO:0000313" key="2">
    <source>
        <dbReference type="Proteomes" id="UP000033945"/>
    </source>
</evidence>
<sequence length="75" mass="8125">MVHTIEPVYRMYWSDAEGTYESTGELMGYQCVGADGRVLGYGEDPESALQAGYEAVWSLEKGGEDIPPSPVVAAH</sequence>
<name>A0A0G1ITJ6_9BACT</name>
<dbReference type="EMBL" id="LCIT01000010">
    <property type="protein sequence ID" value="KKT62671.1"/>
    <property type="molecule type" value="Genomic_DNA"/>
</dbReference>
<organism evidence="1 2">
    <name type="scientific">Candidatus Giovannonibacteria bacterium GW2011_GWA2_44_26</name>
    <dbReference type="NCBI Taxonomy" id="1618648"/>
    <lineage>
        <taxon>Bacteria</taxon>
        <taxon>Candidatus Giovannoniibacteriota</taxon>
    </lineage>
</organism>